<dbReference type="Pfam" id="PF20204">
    <property type="entry name" value="DUF6566"/>
    <property type="match status" value="1"/>
</dbReference>
<evidence type="ECO:0000313" key="3">
    <source>
        <dbReference type="EMBL" id="OAG68465.1"/>
    </source>
</evidence>
<protein>
    <submittedName>
        <fullName evidence="2">DUF6566 family protein</fullName>
    </submittedName>
</protein>
<sequence>MFPSISPDVPAGTFRLVREWKRDRPMSRQSRFETTTYRDHEIRVRAAQASLTARWTLWVDVYANNGSTRLPRISDQEQTWETCQDAIAQGFRAGRQLIDKQRQTADA</sequence>
<evidence type="ECO:0000313" key="4">
    <source>
        <dbReference type="Proteomes" id="UP000077659"/>
    </source>
</evidence>
<dbReference type="Proteomes" id="UP000077659">
    <property type="component" value="Unassembled WGS sequence"/>
</dbReference>
<dbReference type="RefSeq" id="WP_064508118.1">
    <property type="nucleotide sequence ID" value="NZ_JAYFSN010000013.1"/>
</dbReference>
<evidence type="ECO:0000259" key="1">
    <source>
        <dbReference type="Pfam" id="PF20204"/>
    </source>
</evidence>
<comment type="caution">
    <text evidence="3">The sequence shown here is derived from an EMBL/GenBank/DDBJ whole genome shotgun (WGS) entry which is preliminary data.</text>
</comment>
<keyword evidence="5" id="KW-1185">Reference proteome</keyword>
<accession>A0A1A9MDU5</accession>
<dbReference type="OrthoDB" id="6006739at2"/>
<dbReference type="EMBL" id="LXNG01000008">
    <property type="protein sequence ID" value="OAG68465.1"/>
    <property type="molecule type" value="Genomic_DNA"/>
</dbReference>
<evidence type="ECO:0000313" key="5">
    <source>
        <dbReference type="Proteomes" id="UP001303614"/>
    </source>
</evidence>
<name>A0A1A9MDU5_9XANT</name>
<dbReference type="EMBL" id="JAYFSO010000015">
    <property type="protein sequence ID" value="MEA5124774.1"/>
    <property type="molecule type" value="Genomic_DNA"/>
</dbReference>
<dbReference type="InterPro" id="IPR046696">
    <property type="entry name" value="DUF6566"/>
</dbReference>
<reference evidence="3 4" key="1">
    <citation type="submission" date="2016-05" db="EMBL/GenBank/DDBJ databases">
        <title>Pathogenic, phenotypic and molecular characterisation of Xanthomonas nasturtii sp. nov. and Xanthomonas floridensis sp. nov., new species of Xanthomonas associated with watercress production in Florida.</title>
        <authorList>
            <person name="Vicente J.G."/>
            <person name="Rothwell S."/>
            <person name="Holub E.B."/>
            <person name="Studholme D.J."/>
        </authorList>
    </citation>
    <scope>NUCLEOTIDE SEQUENCE [LARGE SCALE GENOMIC DNA]</scope>
    <source>
        <strain evidence="3 4">WHRI 8848</strain>
    </source>
</reference>
<dbReference type="AlphaFoldDB" id="A0A1A9MDU5"/>
<reference evidence="2 5" key="2">
    <citation type="submission" date="2023-12" db="EMBL/GenBank/DDBJ databases">
        <title>Genome sequencing of Xanthomonas floridensis.</title>
        <authorList>
            <person name="Greer S."/>
            <person name="Harrison J."/>
            <person name="Grant M."/>
            <person name="Vicente J."/>
            <person name="Studholme D."/>
        </authorList>
    </citation>
    <scope>NUCLEOTIDE SEQUENCE [LARGE SCALE GENOMIC DNA]</scope>
    <source>
        <strain evidence="2 5">WHRI 8848</strain>
    </source>
</reference>
<feature type="domain" description="DUF6566" evidence="1">
    <location>
        <begin position="33"/>
        <end position="105"/>
    </location>
</feature>
<dbReference type="Proteomes" id="UP001303614">
    <property type="component" value="Unassembled WGS sequence"/>
</dbReference>
<proteinExistence type="predicted"/>
<gene>
    <name evidence="3" type="ORF">A7D17_13270</name>
    <name evidence="2" type="ORF">VB146_13080</name>
</gene>
<evidence type="ECO:0000313" key="2">
    <source>
        <dbReference type="EMBL" id="MEA5124774.1"/>
    </source>
</evidence>
<organism evidence="3 4">
    <name type="scientific">Xanthomonas floridensis</name>
    <dbReference type="NCBI Taxonomy" id="1843580"/>
    <lineage>
        <taxon>Bacteria</taxon>
        <taxon>Pseudomonadati</taxon>
        <taxon>Pseudomonadota</taxon>
        <taxon>Gammaproteobacteria</taxon>
        <taxon>Lysobacterales</taxon>
        <taxon>Lysobacteraceae</taxon>
        <taxon>Xanthomonas</taxon>
    </lineage>
</organism>